<protein>
    <submittedName>
        <fullName evidence="9">ABC transporter permease</fullName>
    </submittedName>
</protein>
<feature type="transmembrane region" description="Helical" evidence="6">
    <location>
        <begin position="92"/>
        <end position="116"/>
    </location>
</feature>
<keyword evidence="2" id="KW-1003">Cell membrane</keyword>
<feature type="domain" description="MacB-like periplasmic core" evidence="8">
    <location>
        <begin position="98"/>
        <end position="291"/>
    </location>
</feature>
<reference evidence="9 10" key="1">
    <citation type="submission" date="2019-07" db="EMBL/GenBank/DDBJ databases">
        <title>Lysobacter weifangensis sp. nov., isolated from bensulfuron-methyl contaminated farmland soil.</title>
        <authorList>
            <person name="Zhao H."/>
        </authorList>
    </citation>
    <scope>NUCLEOTIDE SEQUENCE [LARGE SCALE GENOMIC DNA]</scope>
    <source>
        <strain evidence="9 10">CC-Bw-6</strain>
    </source>
</reference>
<dbReference type="InterPro" id="IPR025857">
    <property type="entry name" value="MacB_PCD"/>
</dbReference>
<sequence>MPSRAAEEITMDFLLNLFFTIIGFGVPARGKHWLVNFAIVVALAVGLGAWIFLPWFVVLGIAVLLALWLLLTRSGRLALAAARVGIAGLPQRWGASSVIVVGIAGVVGVLVAMLAMGEGFKATLNRTGSDDSAIILRGGSQAETNSVITRDQVPLISSLDGIARGSDGKPLVSPELSQVVNLPSRSDGTDANAQIRGVGPQGWALRPQVKIVQGRKFGAGLRELVVGQGAMRQFRGIEVGKSVMFANQQWTVVGEFASGDSHDSELWADADTLASTYNRQAFQSVTVKLDGKGGFRKLKAALAGDPRLKLDVLTTHDYYAKQSEGLEKLIRILGTVIGTIMAIGAVFGALNTMYAAVAGRAREIATLRALGFRGLPVVVAVMLETMLLALLGGLLGAGIAWLIFNGYEVSTLGSNFSQVVFQFRVSPELLWTGLKWALGIGLVGGLFPALRAARLPVTVALRAA</sequence>
<dbReference type="GO" id="GO:0005886">
    <property type="term" value="C:plasma membrane"/>
    <property type="evidence" value="ECO:0007669"/>
    <property type="project" value="UniProtKB-SubCell"/>
</dbReference>
<comment type="subcellular location">
    <subcellularLocation>
        <location evidence="1">Cell membrane</location>
        <topology evidence="1">Multi-pass membrane protein</topology>
    </subcellularLocation>
</comment>
<feature type="domain" description="ABC3 transporter permease C-terminal" evidence="7">
    <location>
        <begin position="336"/>
        <end position="456"/>
    </location>
</feature>
<evidence type="ECO:0000256" key="6">
    <source>
        <dbReference type="SAM" id="Phobius"/>
    </source>
</evidence>
<dbReference type="AlphaFoldDB" id="A0A516V734"/>
<evidence type="ECO:0000313" key="9">
    <source>
        <dbReference type="EMBL" id="QDQ74311.1"/>
    </source>
</evidence>
<dbReference type="InterPro" id="IPR003838">
    <property type="entry name" value="ABC3_permease_C"/>
</dbReference>
<dbReference type="PANTHER" id="PTHR30572">
    <property type="entry name" value="MEMBRANE COMPONENT OF TRANSPORTER-RELATED"/>
    <property type="match status" value="1"/>
</dbReference>
<dbReference type="Proteomes" id="UP000315891">
    <property type="component" value="Chromosome"/>
</dbReference>
<feature type="transmembrane region" description="Helical" evidence="6">
    <location>
        <begin position="9"/>
        <end position="26"/>
    </location>
</feature>
<feature type="transmembrane region" description="Helical" evidence="6">
    <location>
        <begin position="332"/>
        <end position="357"/>
    </location>
</feature>
<keyword evidence="5 6" id="KW-0472">Membrane</keyword>
<dbReference type="EMBL" id="CP041742">
    <property type="protein sequence ID" value="QDQ74311.1"/>
    <property type="molecule type" value="Genomic_DNA"/>
</dbReference>
<evidence type="ECO:0000259" key="8">
    <source>
        <dbReference type="Pfam" id="PF12704"/>
    </source>
</evidence>
<evidence type="ECO:0000256" key="4">
    <source>
        <dbReference type="ARBA" id="ARBA00022989"/>
    </source>
</evidence>
<dbReference type="Pfam" id="PF12704">
    <property type="entry name" value="MacB_PCD"/>
    <property type="match status" value="1"/>
</dbReference>
<evidence type="ECO:0000256" key="1">
    <source>
        <dbReference type="ARBA" id="ARBA00004651"/>
    </source>
</evidence>
<feature type="transmembrane region" description="Helical" evidence="6">
    <location>
        <begin position="429"/>
        <end position="450"/>
    </location>
</feature>
<evidence type="ECO:0000259" key="7">
    <source>
        <dbReference type="Pfam" id="PF02687"/>
    </source>
</evidence>
<organism evidence="9 10">
    <name type="scientific">Pseudoluteimonas lycopersici</name>
    <dbReference type="NCBI Taxonomy" id="1324796"/>
    <lineage>
        <taxon>Bacteria</taxon>
        <taxon>Pseudomonadati</taxon>
        <taxon>Pseudomonadota</taxon>
        <taxon>Gammaproteobacteria</taxon>
        <taxon>Lysobacterales</taxon>
        <taxon>Lysobacteraceae</taxon>
        <taxon>Pseudoluteimonas</taxon>
    </lineage>
</organism>
<feature type="transmembrane region" description="Helical" evidence="6">
    <location>
        <begin position="38"/>
        <end position="71"/>
    </location>
</feature>
<dbReference type="InterPro" id="IPR050250">
    <property type="entry name" value="Macrolide_Exporter_MacB"/>
</dbReference>
<keyword evidence="10" id="KW-1185">Reference proteome</keyword>
<proteinExistence type="predicted"/>
<keyword evidence="3 6" id="KW-0812">Transmembrane</keyword>
<evidence type="ECO:0000256" key="5">
    <source>
        <dbReference type="ARBA" id="ARBA00023136"/>
    </source>
</evidence>
<name>A0A516V734_9GAMM</name>
<gene>
    <name evidence="9" type="ORF">FNZ56_10675</name>
</gene>
<dbReference type="GO" id="GO:0022857">
    <property type="term" value="F:transmembrane transporter activity"/>
    <property type="evidence" value="ECO:0007669"/>
    <property type="project" value="TreeGrafter"/>
</dbReference>
<evidence type="ECO:0000313" key="10">
    <source>
        <dbReference type="Proteomes" id="UP000315891"/>
    </source>
</evidence>
<evidence type="ECO:0000256" key="2">
    <source>
        <dbReference type="ARBA" id="ARBA00022475"/>
    </source>
</evidence>
<dbReference type="OrthoDB" id="241967at2"/>
<accession>A0A516V734</accession>
<feature type="transmembrane region" description="Helical" evidence="6">
    <location>
        <begin position="377"/>
        <end position="404"/>
    </location>
</feature>
<dbReference type="Pfam" id="PF02687">
    <property type="entry name" value="FtsX"/>
    <property type="match status" value="1"/>
</dbReference>
<evidence type="ECO:0000256" key="3">
    <source>
        <dbReference type="ARBA" id="ARBA00022692"/>
    </source>
</evidence>
<dbReference type="PANTHER" id="PTHR30572:SF15">
    <property type="entry name" value="ABC TRANSPORTER PERMEASE"/>
    <property type="match status" value="1"/>
</dbReference>
<keyword evidence="4 6" id="KW-1133">Transmembrane helix</keyword>